<protein>
    <recommendedName>
        <fullName evidence="4">DUF4252 domain-containing protein</fullName>
    </recommendedName>
</protein>
<keyword evidence="1" id="KW-0732">Signal</keyword>
<dbReference type="OrthoDB" id="6240840at2"/>
<feature type="chain" id="PRO_5019553112" description="DUF4252 domain-containing protein" evidence="1">
    <location>
        <begin position="29"/>
        <end position="204"/>
    </location>
</feature>
<sequence>MKTTALKTLSLICVSFGLMTAVPNSASAQSAEEIMKRAKEIKEFKDMLNHADETVRLAALDAMLSSKDLAMRELAYSAGFASVDDTMRAIALRKKIAETGELNIELSITADDEKQFKSYISNFGKNRTLRVQNYSINNGNFNARFIRYENHQSAGQGSISGLRLDASQDNCYISTTLNDESVLEGTLTCRGYKDASVPIKINVI</sequence>
<feature type="signal peptide" evidence="1">
    <location>
        <begin position="1"/>
        <end position="28"/>
    </location>
</feature>
<name>A0A432YLD8_9GAMM</name>
<reference evidence="3" key="1">
    <citation type="journal article" date="2018" name="Front. Microbiol.">
        <title>Genome-Based Analysis Reveals the Taxonomy and Diversity of the Family Idiomarinaceae.</title>
        <authorList>
            <person name="Liu Y."/>
            <person name="Lai Q."/>
            <person name="Shao Z."/>
        </authorList>
    </citation>
    <scope>NUCLEOTIDE SEQUENCE [LARGE SCALE GENOMIC DNA]</scope>
    <source>
        <strain evidence="3">CVS-6</strain>
    </source>
</reference>
<evidence type="ECO:0000313" key="2">
    <source>
        <dbReference type="EMBL" id="RUO61799.1"/>
    </source>
</evidence>
<proteinExistence type="predicted"/>
<dbReference type="Proteomes" id="UP000288259">
    <property type="component" value="Unassembled WGS sequence"/>
</dbReference>
<dbReference type="EMBL" id="PIPY01000005">
    <property type="protein sequence ID" value="RUO61799.1"/>
    <property type="molecule type" value="Genomic_DNA"/>
</dbReference>
<accession>A0A432YLD8</accession>
<keyword evidence="3" id="KW-1185">Reference proteome</keyword>
<dbReference type="AlphaFoldDB" id="A0A432YLD8"/>
<evidence type="ECO:0008006" key="4">
    <source>
        <dbReference type="Google" id="ProtNLM"/>
    </source>
</evidence>
<organism evidence="2 3">
    <name type="scientific">Pseudidiomarina insulisalsae</name>
    <dbReference type="NCBI Taxonomy" id="575789"/>
    <lineage>
        <taxon>Bacteria</taxon>
        <taxon>Pseudomonadati</taxon>
        <taxon>Pseudomonadota</taxon>
        <taxon>Gammaproteobacteria</taxon>
        <taxon>Alteromonadales</taxon>
        <taxon>Idiomarinaceae</taxon>
        <taxon>Pseudidiomarina</taxon>
    </lineage>
</organism>
<comment type="caution">
    <text evidence="2">The sequence shown here is derived from an EMBL/GenBank/DDBJ whole genome shotgun (WGS) entry which is preliminary data.</text>
</comment>
<gene>
    <name evidence="2" type="ORF">CWI71_05410</name>
</gene>
<dbReference type="RefSeq" id="WP_126754259.1">
    <property type="nucleotide sequence ID" value="NZ_PIPY01000005.1"/>
</dbReference>
<evidence type="ECO:0000313" key="3">
    <source>
        <dbReference type="Proteomes" id="UP000288259"/>
    </source>
</evidence>
<evidence type="ECO:0000256" key="1">
    <source>
        <dbReference type="SAM" id="SignalP"/>
    </source>
</evidence>